<feature type="transmembrane region" description="Helical" evidence="1">
    <location>
        <begin position="133"/>
        <end position="153"/>
    </location>
</feature>
<accession>A0A7U3Q3Q4</accession>
<evidence type="ECO:0000313" key="3">
    <source>
        <dbReference type="Proteomes" id="UP000594759"/>
    </source>
</evidence>
<dbReference type="EMBL" id="CP064939">
    <property type="protein sequence ID" value="QPH37996.1"/>
    <property type="molecule type" value="Genomic_DNA"/>
</dbReference>
<keyword evidence="1" id="KW-1133">Transmembrane helix</keyword>
<keyword evidence="3" id="KW-1185">Reference proteome</keyword>
<dbReference type="AlphaFoldDB" id="A0A7U3Q3Q4"/>
<evidence type="ECO:0000256" key="1">
    <source>
        <dbReference type="SAM" id="Phobius"/>
    </source>
</evidence>
<dbReference type="RefSeq" id="WP_196097307.1">
    <property type="nucleotide sequence ID" value="NZ_CP064939.1"/>
</dbReference>
<organism evidence="2 3">
    <name type="scientific">Pedobacter endophyticus</name>
    <dbReference type="NCBI Taxonomy" id="2789740"/>
    <lineage>
        <taxon>Bacteria</taxon>
        <taxon>Pseudomonadati</taxon>
        <taxon>Bacteroidota</taxon>
        <taxon>Sphingobacteriia</taxon>
        <taxon>Sphingobacteriales</taxon>
        <taxon>Sphingobacteriaceae</taxon>
        <taxon>Pedobacter</taxon>
    </lineage>
</organism>
<reference evidence="2 3" key="1">
    <citation type="submission" date="2020-11" db="EMBL/GenBank/DDBJ databases">
        <title>Pedobacter endophytica, an endophytic bacteria isolated form Carex pumila.</title>
        <authorList>
            <person name="Peng Y."/>
            <person name="Jiang L."/>
            <person name="Lee J."/>
        </authorList>
    </citation>
    <scope>NUCLEOTIDE SEQUENCE [LARGE SCALE GENOMIC DNA]</scope>
    <source>
        <strain evidence="2 3">JBR3-12</strain>
    </source>
</reference>
<keyword evidence="1" id="KW-0812">Transmembrane</keyword>
<protein>
    <submittedName>
        <fullName evidence="2">Zf-HC2 domain-containing protein</fullName>
    </submittedName>
</protein>
<dbReference type="Proteomes" id="UP000594759">
    <property type="component" value="Chromosome"/>
</dbReference>
<keyword evidence="1" id="KW-0472">Membrane</keyword>
<name>A0A7U3Q3Q4_9SPHI</name>
<evidence type="ECO:0000313" key="2">
    <source>
        <dbReference type="EMBL" id="QPH37996.1"/>
    </source>
</evidence>
<feature type="transmembrane region" description="Helical" evidence="1">
    <location>
        <begin position="85"/>
        <end position="106"/>
    </location>
</feature>
<gene>
    <name evidence="2" type="ORF">IZT61_12890</name>
</gene>
<dbReference type="KEGG" id="pex:IZT61_12890"/>
<proteinExistence type="predicted"/>
<sequence>MNTIEEQLWDYIDGNLSAAQARSIEEKIDSDNAIRLQYEELLALNLTFGEMELDEPSMSFARNVMERVAAEVAPVALKTTVNTRIVYGIAAFFIGALLAVFGYAVYSSGIDISALNWNLKFGVDISKYLTSTVVYTFLFVDLIIGLVFLDYLLRKKAMHK</sequence>